<proteinExistence type="predicted"/>
<sequence length="230" mass="26779">MIVALFIAVVLFQGNEGKAVGDNCGDDRYTQCYNLYPAELWNIRAFPTEEDIDRKCPYILEMGNCLEDFVNECKDQKGDLFSVYTLNVKFAREICDKQSLLRYNYLQNAECYESVNSRFSECRDKGSDAYERYIESTGYEDKTIDNFHQSCLQSAYGLACSISEVEASCGYTAYKTFFEMEKLKDSVAFTKYFCSRIDFDKEIRSGFFTTLQIPEIRRPVFDEVLQELRY</sequence>
<dbReference type="AlphaFoldDB" id="A0A8X6G640"/>
<gene>
    <name evidence="2" type="primary">NCL1_35872</name>
    <name evidence="2" type="ORF">TNCT_154121</name>
</gene>
<dbReference type="Proteomes" id="UP000887116">
    <property type="component" value="Unassembled WGS sequence"/>
</dbReference>
<evidence type="ECO:0000313" key="2">
    <source>
        <dbReference type="EMBL" id="GFQ97720.1"/>
    </source>
</evidence>
<protein>
    <submittedName>
        <fullName evidence="2">Uncharacterized protein</fullName>
    </submittedName>
</protein>
<organism evidence="2 3">
    <name type="scientific">Trichonephila clavata</name>
    <name type="common">Joro spider</name>
    <name type="synonym">Nephila clavata</name>
    <dbReference type="NCBI Taxonomy" id="2740835"/>
    <lineage>
        <taxon>Eukaryota</taxon>
        <taxon>Metazoa</taxon>
        <taxon>Ecdysozoa</taxon>
        <taxon>Arthropoda</taxon>
        <taxon>Chelicerata</taxon>
        <taxon>Arachnida</taxon>
        <taxon>Araneae</taxon>
        <taxon>Araneomorphae</taxon>
        <taxon>Entelegynae</taxon>
        <taxon>Araneoidea</taxon>
        <taxon>Nephilidae</taxon>
        <taxon>Trichonephila</taxon>
    </lineage>
</organism>
<keyword evidence="1" id="KW-0732">Signal</keyword>
<dbReference type="PANTHER" id="PTHR33964:SF1">
    <property type="entry name" value="RE45066P"/>
    <property type="match status" value="1"/>
</dbReference>
<comment type="caution">
    <text evidence="2">The sequence shown here is derived from an EMBL/GenBank/DDBJ whole genome shotgun (WGS) entry which is preliminary data.</text>
</comment>
<feature type="chain" id="PRO_5036498131" evidence="1">
    <location>
        <begin position="18"/>
        <end position="230"/>
    </location>
</feature>
<evidence type="ECO:0000256" key="1">
    <source>
        <dbReference type="SAM" id="SignalP"/>
    </source>
</evidence>
<accession>A0A8X6G640</accession>
<feature type="signal peptide" evidence="1">
    <location>
        <begin position="1"/>
        <end position="17"/>
    </location>
</feature>
<dbReference type="EMBL" id="BMAO01024788">
    <property type="protein sequence ID" value="GFQ97720.1"/>
    <property type="molecule type" value="Genomic_DNA"/>
</dbReference>
<dbReference type="PANTHER" id="PTHR33964">
    <property type="entry name" value="RE45066P-RELATED"/>
    <property type="match status" value="1"/>
</dbReference>
<name>A0A8X6G640_TRICU</name>
<keyword evidence="3" id="KW-1185">Reference proteome</keyword>
<reference evidence="2" key="1">
    <citation type="submission" date="2020-07" db="EMBL/GenBank/DDBJ databases">
        <title>Multicomponent nature underlies the extraordinary mechanical properties of spider dragline silk.</title>
        <authorList>
            <person name="Kono N."/>
            <person name="Nakamura H."/>
            <person name="Mori M."/>
            <person name="Yoshida Y."/>
            <person name="Ohtoshi R."/>
            <person name="Malay A.D."/>
            <person name="Moran D.A.P."/>
            <person name="Tomita M."/>
            <person name="Numata K."/>
            <person name="Arakawa K."/>
        </authorList>
    </citation>
    <scope>NUCLEOTIDE SEQUENCE</scope>
</reference>
<dbReference type="OrthoDB" id="6421567at2759"/>
<evidence type="ECO:0000313" key="3">
    <source>
        <dbReference type="Proteomes" id="UP000887116"/>
    </source>
</evidence>